<organism evidence="1 2">
    <name type="scientific">Goodea atripinnis</name>
    <dbReference type="NCBI Taxonomy" id="208336"/>
    <lineage>
        <taxon>Eukaryota</taxon>
        <taxon>Metazoa</taxon>
        <taxon>Chordata</taxon>
        <taxon>Craniata</taxon>
        <taxon>Vertebrata</taxon>
        <taxon>Euteleostomi</taxon>
        <taxon>Actinopterygii</taxon>
        <taxon>Neopterygii</taxon>
        <taxon>Teleostei</taxon>
        <taxon>Neoteleostei</taxon>
        <taxon>Acanthomorphata</taxon>
        <taxon>Ovalentaria</taxon>
        <taxon>Atherinomorphae</taxon>
        <taxon>Cyprinodontiformes</taxon>
        <taxon>Goodeidae</taxon>
        <taxon>Goodea</taxon>
    </lineage>
</organism>
<evidence type="ECO:0000313" key="1">
    <source>
        <dbReference type="EMBL" id="MEQ2182311.1"/>
    </source>
</evidence>
<dbReference type="Proteomes" id="UP001476798">
    <property type="component" value="Unassembled WGS sequence"/>
</dbReference>
<sequence>MDPLCRLAWAEWTELNTRMCAALTARRMRSWGLFGGTSWDIRPFGKTMNASLVMRDDGKPGGCSASFNHTWNTAFTSRLSDKNKSGFRLRAYEADKSNSHYGSVGPTHSLLLHHIPLHKLLQNTVNNIR</sequence>
<protein>
    <submittedName>
        <fullName evidence="1">Uncharacterized protein</fullName>
    </submittedName>
</protein>
<comment type="caution">
    <text evidence="1">The sequence shown here is derived from an EMBL/GenBank/DDBJ whole genome shotgun (WGS) entry which is preliminary data.</text>
</comment>
<name>A0ABV0PFQ7_9TELE</name>
<accession>A0ABV0PFQ7</accession>
<proteinExistence type="predicted"/>
<keyword evidence="2" id="KW-1185">Reference proteome</keyword>
<reference evidence="1 2" key="1">
    <citation type="submission" date="2021-06" db="EMBL/GenBank/DDBJ databases">
        <authorList>
            <person name="Palmer J.M."/>
        </authorList>
    </citation>
    <scope>NUCLEOTIDE SEQUENCE [LARGE SCALE GENOMIC DNA]</scope>
    <source>
        <strain evidence="1 2">GA_2019</strain>
        <tissue evidence="1">Muscle</tissue>
    </source>
</reference>
<evidence type="ECO:0000313" key="2">
    <source>
        <dbReference type="Proteomes" id="UP001476798"/>
    </source>
</evidence>
<dbReference type="EMBL" id="JAHRIO010071962">
    <property type="protein sequence ID" value="MEQ2182311.1"/>
    <property type="molecule type" value="Genomic_DNA"/>
</dbReference>
<gene>
    <name evidence="1" type="ORF">GOODEAATRI_020957</name>
</gene>